<evidence type="ECO:0000313" key="3">
    <source>
        <dbReference type="Proteomes" id="UP000636264"/>
    </source>
</evidence>
<sequence>MGFRELGMNELAARECLRQLVNTYSRACDRRDFALLRSLYHDDALEEHGDMFTGSADEYVVWVEGALANWSASAHYVTNMVFEIQGDYAEGETYKLNYHRTLDGRHEIITGSRSLDRFAKRNGEWRFLGRCVTLDWAHQREASTEAYESFAAASPHGKPGPEDLSYERLTLLGRFIA</sequence>
<proteinExistence type="predicted"/>
<gene>
    <name evidence="2" type="ORF">GCM10011385_16460</name>
</gene>
<keyword evidence="3" id="KW-1185">Reference proteome</keyword>
<reference evidence="2" key="2">
    <citation type="submission" date="2020-09" db="EMBL/GenBank/DDBJ databases">
        <authorList>
            <person name="Sun Q."/>
            <person name="Zhou Y."/>
        </authorList>
    </citation>
    <scope>NUCLEOTIDE SEQUENCE</scope>
    <source>
        <strain evidence="2">CGMCC 1.15320</strain>
    </source>
</reference>
<dbReference type="SUPFAM" id="SSF54427">
    <property type="entry name" value="NTF2-like"/>
    <property type="match status" value="1"/>
</dbReference>
<dbReference type="InterPro" id="IPR037401">
    <property type="entry name" value="SnoaL-like"/>
</dbReference>
<dbReference type="Pfam" id="PF13577">
    <property type="entry name" value="SnoaL_4"/>
    <property type="match status" value="1"/>
</dbReference>
<comment type="caution">
    <text evidence="2">The sequence shown here is derived from an EMBL/GenBank/DDBJ whole genome shotgun (WGS) entry which is preliminary data.</text>
</comment>
<dbReference type="InterPro" id="IPR032710">
    <property type="entry name" value="NTF2-like_dom_sf"/>
</dbReference>
<dbReference type="CDD" id="cd00531">
    <property type="entry name" value="NTF2_like"/>
    <property type="match status" value="1"/>
</dbReference>
<accession>A0A916RP26</accession>
<dbReference type="EMBL" id="BMIF01000004">
    <property type="protein sequence ID" value="GGA63363.1"/>
    <property type="molecule type" value="Genomic_DNA"/>
</dbReference>
<protein>
    <recommendedName>
        <fullName evidence="1">SnoaL-like domain-containing protein</fullName>
    </recommendedName>
</protein>
<evidence type="ECO:0000313" key="2">
    <source>
        <dbReference type="EMBL" id="GGA63363.1"/>
    </source>
</evidence>
<reference evidence="2" key="1">
    <citation type="journal article" date="2014" name="Int. J. Syst. Evol. Microbiol.">
        <title>Complete genome sequence of Corynebacterium casei LMG S-19264T (=DSM 44701T), isolated from a smear-ripened cheese.</title>
        <authorList>
            <consortium name="US DOE Joint Genome Institute (JGI-PGF)"/>
            <person name="Walter F."/>
            <person name="Albersmeier A."/>
            <person name="Kalinowski J."/>
            <person name="Ruckert C."/>
        </authorList>
    </citation>
    <scope>NUCLEOTIDE SEQUENCE</scope>
    <source>
        <strain evidence="2">CGMCC 1.15320</strain>
    </source>
</reference>
<dbReference type="Gene3D" id="3.10.450.50">
    <property type="match status" value="1"/>
</dbReference>
<name>A0A916RP26_9HYPH</name>
<dbReference type="AlphaFoldDB" id="A0A916RP26"/>
<evidence type="ECO:0000259" key="1">
    <source>
        <dbReference type="Pfam" id="PF13577"/>
    </source>
</evidence>
<dbReference type="Proteomes" id="UP000636264">
    <property type="component" value="Unassembled WGS sequence"/>
</dbReference>
<organism evidence="2 3">
    <name type="scientific">Nitratireductor aestuarii</name>
    <dbReference type="NCBI Taxonomy" id="1735103"/>
    <lineage>
        <taxon>Bacteria</taxon>
        <taxon>Pseudomonadati</taxon>
        <taxon>Pseudomonadota</taxon>
        <taxon>Alphaproteobacteria</taxon>
        <taxon>Hyphomicrobiales</taxon>
        <taxon>Phyllobacteriaceae</taxon>
        <taxon>Nitratireductor</taxon>
    </lineage>
</organism>
<feature type="domain" description="SnoaL-like" evidence="1">
    <location>
        <begin position="10"/>
        <end position="128"/>
    </location>
</feature>